<gene>
    <name evidence="3" type="ORF">TSTA_022020</name>
</gene>
<keyword evidence="1" id="KW-0694">RNA-binding</keyword>
<dbReference type="PROSITE" id="PS50994">
    <property type="entry name" value="INTEGRASE"/>
    <property type="match status" value="1"/>
</dbReference>
<dbReference type="PhylomeDB" id="B8MHG6"/>
<evidence type="ECO:0000313" key="3">
    <source>
        <dbReference type="EMBL" id="EED17145.1"/>
    </source>
</evidence>
<dbReference type="GO" id="GO:0015074">
    <property type="term" value="P:DNA integration"/>
    <property type="evidence" value="ECO:0007669"/>
    <property type="project" value="InterPro"/>
</dbReference>
<reference evidence="4" key="1">
    <citation type="journal article" date="2015" name="Genome Announc.">
        <title>Genome sequence of the AIDS-associated pathogen Penicillium marneffei (ATCC18224) and its near taxonomic relative Talaromyces stipitatus (ATCC10500).</title>
        <authorList>
            <person name="Nierman W.C."/>
            <person name="Fedorova-Abrams N.D."/>
            <person name="Andrianopoulos A."/>
        </authorList>
    </citation>
    <scope>NUCLEOTIDE SEQUENCE [LARGE SCALE GENOMIC DNA]</scope>
    <source>
        <strain evidence="4">ATCC 10500 / CBS 375.48 / QM 6759 / NRRL 1006</strain>
    </source>
</reference>
<dbReference type="EMBL" id="EQ962656">
    <property type="protein sequence ID" value="EED17145.1"/>
    <property type="molecule type" value="Genomic_DNA"/>
</dbReference>
<dbReference type="GeneID" id="8098468"/>
<keyword evidence="4" id="KW-1185">Reference proteome</keyword>
<dbReference type="RefSeq" id="XP_002484379.1">
    <property type="nucleotide sequence ID" value="XM_002484334.1"/>
</dbReference>
<dbReference type="Proteomes" id="UP000001745">
    <property type="component" value="Unassembled WGS sequence"/>
</dbReference>
<accession>B8MHG6</accession>
<dbReference type="OMA" id="CSASHWI"/>
<dbReference type="InterPro" id="IPR036397">
    <property type="entry name" value="RNaseH_sf"/>
</dbReference>
<name>B8MHG6_TALSN</name>
<dbReference type="STRING" id="441959.B8MHG6"/>
<dbReference type="InParanoid" id="B8MHG6"/>
<organism evidence="3 4">
    <name type="scientific">Talaromyces stipitatus (strain ATCC 10500 / CBS 375.48 / QM 6759 / NRRL 1006)</name>
    <name type="common">Penicillium stipitatum</name>
    <dbReference type="NCBI Taxonomy" id="441959"/>
    <lineage>
        <taxon>Eukaryota</taxon>
        <taxon>Fungi</taxon>
        <taxon>Dikarya</taxon>
        <taxon>Ascomycota</taxon>
        <taxon>Pezizomycotina</taxon>
        <taxon>Eurotiomycetes</taxon>
        <taxon>Eurotiomycetidae</taxon>
        <taxon>Eurotiales</taxon>
        <taxon>Trichocomaceae</taxon>
        <taxon>Talaromyces</taxon>
        <taxon>Talaromyces sect. Talaromyces</taxon>
    </lineage>
</organism>
<dbReference type="GO" id="GO:0003723">
    <property type="term" value="F:RNA binding"/>
    <property type="evidence" value="ECO:0007669"/>
    <property type="project" value="UniProtKB-KW"/>
</dbReference>
<dbReference type="VEuPathDB" id="FungiDB:TSTA_022020"/>
<dbReference type="OrthoDB" id="424186at2759"/>
<dbReference type="Gene3D" id="3.30.420.10">
    <property type="entry name" value="Ribonuclease H-like superfamily/Ribonuclease H"/>
    <property type="match status" value="1"/>
</dbReference>
<dbReference type="InterPro" id="IPR001584">
    <property type="entry name" value="Integrase_cat-core"/>
</dbReference>
<evidence type="ECO:0000313" key="4">
    <source>
        <dbReference type="Proteomes" id="UP000001745"/>
    </source>
</evidence>
<protein>
    <recommendedName>
        <fullName evidence="2">Integrase catalytic domain-containing protein</fullName>
    </recommendedName>
</protein>
<proteinExistence type="predicted"/>
<dbReference type="InterPro" id="IPR012337">
    <property type="entry name" value="RNaseH-like_sf"/>
</dbReference>
<sequence length="642" mass="73605">MLKGQALDFYYDNKEIWEASDRDPVEGIRAYFEGPEYHRTVLDKWSGISLQNTVDENPEKTLKACLNMMLTELASLYDRLAPKLRNEEFYLARLLQATRTHLACQLATSKQQDTVPGLTRDLQSGVSQYEDMIKATNRHCTANPSTNTYFTDRRGRKKCFVCQKPDCWSTRHTPKERADSKRRYLDHFNKRIDQYIADYEGTEDDDEELPEELLSAADDLILTDDYKSGPTHDASSTLFTATFFTTHNDNDTNHGPSITMELANCSASHWIASLFLKPGLETDLYKTSKATLKVLTPESSHVYLNEGRYSSESFKGIVIDTGAAQLSTAGYGQYLAYKRIVRNIDIDTTTAGMVIVQFGPSDPYQSIRSIDVPTPIGTIQFHILTTTTPFLMSLYELDRLKLYFDNTCNLLVNKKTGKITPVIRQFGHPFLVWDYSYHTHLLASFDHNPCLLTDTKLRRLHRRFGHPSTDRLRRILTRAGHETNKEAIKHIRKFCHHYQMYDKSPGRFRFTLHEDVDFNHSIIIDIMYLDGDPVLHIVDEATHFNAAAWLLNISTKVVWDTLRKIWINTYLGPPDLVITDAGKTFISREFSQSASAVGTIIKTVPVEAHWSIRTVEQHHAMIRRSYEIIKKELPDLPKDAAL</sequence>
<dbReference type="AlphaFoldDB" id="B8MHG6"/>
<dbReference type="SUPFAM" id="SSF53098">
    <property type="entry name" value="Ribonuclease H-like"/>
    <property type="match status" value="1"/>
</dbReference>
<dbReference type="eggNOG" id="KOG0017">
    <property type="taxonomic scope" value="Eukaryota"/>
</dbReference>
<feature type="domain" description="Integrase catalytic" evidence="2">
    <location>
        <begin position="501"/>
        <end position="642"/>
    </location>
</feature>
<evidence type="ECO:0000259" key="2">
    <source>
        <dbReference type="PROSITE" id="PS50994"/>
    </source>
</evidence>
<evidence type="ECO:0000256" key="1">
    <source>
        <dbReference type="ARBA" id="ARBA00022884"/>
    </source>
</evidence>
<dbReference type="GO" id="GO:0005634">
    <property type="term" value="C:nucleus"/>
    <property type="evidence" value="ECO:0007669"/>
    <property type="project" value="UniProtKB-ARBA"/>
</dbReference>
<dbReference type="HOGENOM" id="CLU_002055_3_0_1"/>